<dbReference type="OrthoDB" id="9805576at2"/>
<evidence type="ECO:0000259" key="5">
    <source>
        <dbReference type="Pfam" id="PF02782"/>
    </source>
</evidence>
<dbReference type="GO" id="GO:0005975">
    <property type="term" value="P:carbohydrate metabolic process"/>
    <property type="evidence" value="ECO:0007669"/>
    <property type="project" value="InterPro"/>
</dbReference>
<accession>A0A1D8GP32</accession>
<dbReference type="CDD" id="cd07783">
    <property type="entry name" value="ASKHA_NBD_FGGY_SePSK_AtXK1-like"/>
    <property type="match status" value="1"/>
</dbReference>
<proteinExistence type="inferred from homology"/>
<dbReference type="Gene3D" id="3.30.420.40">
    <property type="match status" value="2"/>
</dbReference>
<feature type="domain" description="Carbohydrate kinase FGGY C-terminal" evidence="5">
    <location>
        <begin position="317"/>
        <end position="435"/>
    </location>
</feature>
<reference evidence="6 7" key="1">
    <citation type="submission" date="2016-09" db="EMBL/GenBank/DDBJ databases">
        <title>Genomic analysis reveals versatility of anaerobic energy metabolism of Geosporobacter ferrireducens IRF9 of phylum Firmicutes.</title>
        <authorList>
            <person name="Kim S.-J."/>
        </authorList>
    </citation>
    <scope>NUCLEOTIDE SEQUENCE [LARGE SCALE GENOMIC DNA]</scope>
    <source>
        <strain evidence="6 7">IRF9</strain>
    </source>
</reference>
<keyword evidence="3" id="KW-0418">Kinase</keyword>
<comment type="similarity">
    <text evidence="1">Belongs to the FGGY kinase family.</text>
</comment>
<sequence length="483" mass="53534">MYVLGIDIGTQGVRGLAVDKYGCVIAGHSTPFAEMNISTIENHKEQDAHIWWEATLNTINEIVNGLIKKNIDPEAIIAIALDGTSGTIVPLNHLYSPLCNGLMYNDGRSAEEAVIVQEKGFEIALKLGYRFNSSYALPKILWIKKHRPDIYDKIHLIVHQSDYIVGRLTGCYHFSDYSNALKTGYDLIEQKWPDFIEKDLEIELKKLPTVLSPGTKIGYISDEAAKSTGLSIRTKVIAGATDGYASAIASGAVEPGDFNTSIGTTLTIKGVVNHLIKDEKGRVYCHLHPEGYWMPGGASNTGGKCLNARFDPVLFDAYNQHVEQKTPTDIVVYPLVGKGERFPFVQPDAEAFMIGNSRNDKELYAALMEGVAYTERLSYDLLAALGCEIKDRLFITGGAVKSKEWSQIRANVMNKTLLKPEIAEPAMGSAIIAASQTMFTDITEAAKSMVRIGETIYPQPHKVKKYNEKYRIFLEECHQRGYI</sequence>
<evidence type="ECO:0000256" key="2">
    <source>
        <dbReference type="ARBA" id="ARBA00022679"/>
    </source>
</evidence>
<organism evidence="6 7">
    <name type="scientific">Geosporobacter ferrireducens</name>
    <dbReference type="NCBI Taxonomy" id="1424294"/>
    <lineage>
        <taxon>Bacteria</taxon>
        <taxon>Bacillati</taxon>
        <taxon>Bacillota</taxon>
        <taxon>Clostridia</taxon>
        <taxon>Peptostreptococcales</taxon>
        <taxon>Thermotaleaceae</taxon>
        <taxon>Geosporobacter</taxon>
    </lineage>
</organism>
<evidence type="ECO:0008006" key="8">
    <source>
        <dbReference type="Google" id="ProtNLM"/>
    </source>
</evidence>
<dbReference type="SUPFAM" id="SSF53067">
    <property type="entry name" value="Actin-like ATPase domain"/>
    <property type="match status" value="2"/>
</dbReference>
<dbReference type="KEGG" id="gfe:Gferi_25630"/>
<dbReference type="Pfam" id="PF00370">
    <property type="entry name" value="FGGY_N"/>
    <property type="match status" value="1"/>
</dbReference>
<dbReference type="InterPro" id="IPR043129">
    <property type="entry name" value="ATPase_NBD"/>
</dbReference>
<dbReference type="STRING" id="1424294.Gferi_25630"/>
<dbReference type="PIRSF" id="PIRSF000538">
    <property type="entry name" value="GlpK"/>
    <property type="match status" value="1"/>
</dbReference>
<keyword evidence="7" id="KW-1185">Reference proteome</keyword>
<dbReference type="InterPro" id="IPR018485">
    <property type="entry name" value="FGGY_C"/>
</dbReference>
<dbReference type="InterPro" id="IPR000577">
    <property type="entry name" value="Carb_kinase_FGGY"/>
</dbReference>
<dbReference type="PANTHER" id="PTHR43095">
    <property type="entry name" value="SUGAR KINASE"/>
    <property type="match status" value="1"/>
</dbReference>
<name>A0A1D8GP32_9FIRM</name>
<dbReference type="Proteomes" id="UP000095743">
    <property type="component" value="Chromosome"/>
</dbReference>
<dbReference type="GO" id="GO:0016301">
    <property type="term" value="F:kinase activity"/>
    <property type="evidence" value="ECO:0007669"/>
    <property type="project" value="UniProtKB-KW"/>
</dbReference>
<dbReference type="AlphaFoldDB" id="A0A1D8GP32"/>
<evidence type="ECO:0000313" key="7">
    <source>
        <dbReference type="Proteomes" id="UP000095743"/>
    </source>
</evidence>
<evidence type="ECO:0000256" key="3">
    <source>
        <dbReference type="ARBA" id="ARBA00022777"/>
    </source>
</evidence>
<dbReference type="InterPro" id="IPR050406">
    <property type="entry name" value="FGGY_Carb_Kinase"/>
</dbReference>
<dbReference type="EMBL" id="CP017269">
    <property type="protein sequence ID" value="AOT72638.1"/>
    <property type="molecule type" value="Genomic_DNA"/>
</dbReference>
<dbReference type="Pfam" id="PF02782">
    <property type="entry name" value="FGGY_C"/>
    <property type="match status" value="1"/>
</dbReference>
<evidence type="ECO:0000256" key="1">
    <source>
        <dbReference type="ARBA" id="ARBA00009156"/>
    </source>
</evidence>
<dbReference type="RefSeq" id="WP_069980947.1">
    <property type="nucleotide sequence ID" value="NZ_CP017269.1"/>
</dbReference>
<dbReference type="InterPro" id="IPR018484">
    <property type="entry name" value="FGGY_N"/>
</dbReference>
<feature type="domain" description="Carbohydrate kinase FGGY N-terminal" evidence="4">
    <location>
        <begin position="2"/>
        <end position="248"/>
    </location>
</feature>
<evidence type="ECO:0000313" key="6">
    <source>
        <dbReference type="EMBL" id="AOT72638.1"/>
    </source>
</evidence>
<gene>
    <name evidence="6" type="ORF">Gferi_25630</name>
</gene>
<evidence type="ECO:0000259" key="4">
    <source>
        <dbReference type="Pfam" id="PF00370"/>
    </source>
</evidence>
<protein>
    <recommendedName>
        <fullName evidence="8">Carbohydrate kinase</fullName>
    </recommendedName>
</protein>
<keyword evidence="2" id="KW-0808">Transferase</keyword>